<dbReference type="AlphaFoldDB" id="A0A3R6EG12"/>
<organism evidence="2 3">
    <name type="scientific">Parabacteroides merdae</name>
    <dbReference type="NCBI Taxonomy" id="46503"/>
    <lineage>
        <taxon>Bacteria</taxon>
        <taxon>Pseudomonadati</taxon>
        <taxon>Bacteroidota</taxon>
        <taxon>Bacteroidia</taxon>
        <taxon>Bacteroidales</taxon>
        <taxon>Tannerellaceae</taxon>
        <taxon>Parabacteroides</taxon>
    </lineage>
</organism>
<keyword evidence="1" id="KW-0472">Membrane</keyword>
<keyword evidence="1" id="KW-1133">Transmembrane helix</keyword>
<feature type="transmembrane region" description="Helical" evidence="1">
    <location>
        <begin position="110"/>
        <end position="131"/>
    </location>
</feature>
<evidence type="ECO:0000313" key="2">
    <source>
        <dbReference type="EMBL" id="RHC81491.1"/>
    </source>
</evidence>
<dbReference type="EMBL" id="QSII01000024">
    <property type="protein sequence ID" value="RHC81491.1"/>
    <property type="molecule type" value="Genomic_DNA"/>
</dbReference>
<evidence type="ECO:0000256" key="1">
    <source>
        <dbReference type="SAM" id="Phobius"/>
    </source>
</evidence>
<evidence type="ECO:0000313" key="3">
    <source>
        <dbReference type="Proteomes" id="UP000286260"/>
    </source>
</evidence>
<feature type="transmembrane region" description="Helical" evidence="1">
    <location>
        <begin position="151"/>
        <end position="172"/>
    </location>
</feature>
<protein>
    <submittedName>
        <fullName evidence="2">Uncharacterized protein</fullName>
    </submittedName>
</protein>
<reference evidence="2 3" key="1">
    <citation type="submission" date="2018-08" db="EMBL/GenBank/DDBJ databases">
        <title>A genome reference for cultivated species of the human gut microbiota.</title>
        <authorList>
            <person name="Zou Y."/>
            <person name="Xue W."/>
            <person name="Luo G."/>
        </authorList>
    </citation>
    <scope>NUCLEOTIDE SEQUENCE [LARGE SCALE GENOMIC DNA]</scope>
    <source>
        <strain evidence="2 3">AM34-17</strain>
    </source>
</reference>
<comment type="caution">
    <text evidence="2">The sequence shown here is derived from an EMBL/GenBank/DDBJ whole genome shotgun (WGS) entry which is preliminary data.</text>
</comment>
<sequence length="177" mass="21290">MRKLLEKYYNILYYCEYNLLFFIFKRFLNPFYWISIPKWNNKYMKCIVSRISKQEVSEIHGGVNVFISSWSTFAISCTSFWLLCIVLIVGGKVLKMLGIDVPSVIFENKFIIILLLIALVSYLCYINEFFVLKNDKYRKFFAEFEKKKRYLLYYGIYVVSLIIQLATFYMLFMEIVK</sequence>
<keyword evidence="1" id="KW-0812">Transmembrane</keyword>
<gene>
    <name evidence="2" type="ORF">DW828_15585</name>
</gene>
<dbReference type="RefSeq" id="WP_122204847.1">
    <property type="nucleotide sequence ID" value="NZ_QSII01000024.1"/>
</dbReference>
<name>A0A3R6EG12_9BACT</name>
<accession>A0A3R6EG12</accession>
<dbReference type="Proteomes" id="UP000286260">
    <property type="component" value="Unassembled WGS sequence"/>
</dbReference>
<feature type="transmembrane region" description="Helical" evidence="1">
    <location>
        <begin position="70"/>
        <end position="89"/>
    </location>
</feature>
<proteinExistence type="predicted"/>